<dbReference type="InterPro" id="IPR045891">
    <property type="entry name" value="ZIP9"/>
</dbReference>
<evidence type="ECO:0000256" key="7">
    <source>
        <dbReference type="SAM" id="MobiDB-lite"/>
    </source>
</evidence>
<dbReference type="Proteomes" id="UP000245946">
    <property type="component" value="Unassembled WGS sequence"/>
</dbReference>
<evidence type="ECO:0000313" key="9">
    <source>
        <dbReference type="EMBL" id="PWN95695.1"/>
    </source>
</evidence>
<reference evidence="9 10" key="1">
    <citation type="journal article" date="2018" name="Mol. Biol. Evol.">
        <title>Broad Genomic Sampling Reveals a Smut Pathogenic Ancestry of the Fungal Clade Ustilaginomycotina.</title>
        <authorList>
            <person name="Kijpornyongpan T."/>
            <person name="Mondo S.J."/>
            <person name="Barry K."/>
            <person name="Sandor L."/>
            <person name="Lee J."/>
            <person name="Lipzen A."/>
            <person name="Pangilinan J."/>
            <person name="LaButti K."/>
            <person name="Hainaut M."/>
            <person name="Henrissat B."/>
            <person name="Grigoriev I.V."/>
            <person name="Spatafora J.W."/>
            <person name="Aime M.C."/>
        </authorList>
    </citation>
    <scope>NUCLEOTIDE SEQUENCE [LARGE SCALE GENOMIC DNA]</scope>
    <source>
        <strain evidence="9 10">MCA 4186</strain>
    </source>
</reference>
<dbReference type="Pfam" id="PF02535">
    <property type="entry name" value="Zip"/>
    <property type="match status" value="1"/>
</dbReference>
<dbReference type="RefSeq" id="XP_025595974.1">
    <property type="nucleotide sequence ID" value="XM_025743276.1"/>
</dbReference>
<evidence type="ECO:0000313" key="10">
    <source>
        <dbReference type="Proteomes" id="UP000245946"/>
    </source>
</evidence>
<organism evidence="9 10">
    <name type="scientific">Tilletiopsis washingtonensis</name>
    <dbReference type="NCBI Taxonomy" id="58919"/>
    <lineage>
        <taxon>Eukaryota</taxon>
        <taxon>Fungi</taxon>
        <taxon>Dikarya</taxon>
        <taxon>Basidiomycota</taxon>
        <taxon>Ustilaginomycotina</taxon>
        <taxon>Exobasidiomycetes</taxon>
        <taxon>Entylomatales</taxon>
        <taxon>Entylomatales incertae sedis</taxon>
        <taxon>Tilletiopsis</taxon>
    </lineage>
</organism>
<evidence type="ECO:0000256" key="3">
    <source>
        <dbReference type="ARBA" id="ARBA00022692"/>
    </source>
</evidence>
<feature type="region of interest" description="Disordered" evidence="7">
    <location>
        <begin position="156"/>
        <end position="245"/>
    </location>
</feature>
<evidence type="ECO:0000256" key="8">
    <source>
        <dbReference type="SAM" id="Phobius"/>
    </source>
</evidence>
<dbReference type="AlphaFoldDB" id="A0A316Z655"/>
<evidence type="ECO:0000256" key="6">
    <source>
        <dbReference type="ARBA" id="ARBA00023136"/>
    </source>
</evidence>
<feature type="transmembrane region" description="Helical" evidence="8">
    <location>
        <begin position="319"/>
        <end position="342"/>
    </location>
</feature>
<dbReference type="GO" id="GO:0006829">
    <property type="term" value="P:zinc ion transport"/>
    <property type="evidence" value="ECO:0007669"/>
    <property type="project" value="InterPro"/>
</dbReference>
<evidence type="ECO:0008006" key="11">
    <source>
        <dbReference type="Google" id="ProtNLM"/>
    </source>
</evidence>
<feature type="transmembrane region" description="Helical" evidence="8">
    <location>
        <begin position="348"/>
        <end position="369"/>
    </location>
</feature>
<evidence type="ECO:0000256" key="4">
    <source>
        <dbReference type="ARBA" id="ARBA00022989"/>
    </source>
</evidence>
<dbReference type="STRING" id="58919.A0A316Z655"/>
<gene>
    <name evidence="9" type="ORF">FA09DRAFT_332010</name>
</gene>
<dbReference type="EMBL" id="KZ819303">
    <property type="protein sequence ID" value="PWN95695.1"/>
    <property type="molecule type" value="Genomic_DNA"/>
</dbReference>
<sequence>MLFLPLAFMFLGTFLLGQLPLLLPLSSAASRVLEVLGAGLLCGAAMTVVIPEGTAALFRAQSKLAAGAHAHATASTGAGGAVRGGMMVLMRRHEEHEEHGHAEPRWNAETLLGATLLAGFLVMFVIDQITSPTSGHDTHGHHHGAGHAHARLSRSFSSHAPHGHSHSHVSGHSHSATTESGSSSSSEDLAETGHGNGGSRTEALRLVRSGSASGSASSLGERYKPSSPSGVREASAAVMETRREPQPQGMKAAFASVAGLVIHAAADGIAMGASARSDDESLKIVVWLAIMIHKAPAAFGLCTLLMAQHVARSDIRRAVFIFALSTPLGALLTYFLLSYVFSGSVNESQIGCALTFSGGTFLFVAMHAVGATSSSDADVATPPAPPAASSAVGGSERDVESQPPSAAVQHRPKYVLGKSGRIAVLLMGSMLPRTLQSLVGHGH</sequence>
<keyword evidence="3 8" id="KW-0812">Transmembrane</keyword>
<keyword evidence="10" id="KW-1185">Reference proteome</keyword>
<name>A0A316Z655_9BASI</name>
<accession>A0A316Z655</accession>
<feature type="transmembrane region" description="Helical" evidence="8">
    <location>
        <begin position="38"/>
        <end position="58"/>
    </location>
</feature>
<evidence type="ECO:0000256" key="1">
    <source>
        <dbReference type="ARBA" id="ARBA00004127"/>
    </source>
</evidence>
<feature type="compositionally biased region" description="Low complexity" evidence="7">
    <location>
        <begin position="209"/>
        <end position="218"/>
    </location>
</feature>
<keyword evidence="5" id="KW-0333">Golgi apparatus</keyword>
<dbReference type="GO" id="GO:0000139">
    <property type="term" value="C:Golgi membrane"/>
    <property type="evidence" value="ECO:0007669"/>
    <property type="project" value="UniProtKB-SubCell"/>
</dbReference>
<feature type="compositionally biased region" description="Low complexity" evidence="7">
    <location>
        <begin position="172"/>
        <end position="187"/>
    </location>
</feature>
<feature type="transmembrane region" description="Helical" evidence="8">
    <location>
        <begin position="284"/>
        <end position="307"/>
    </location>
</feature>
<proteinExistence type="predicted"/>
<feature type="compositionally biased region" description="Low complexity" evidence="7">
    <location>
        <begin position="375"/>
        <end position="394"/>
    </location>
</feature>
<feature type="transmembrane region" description="Helical" evidence="8">
    <location>
        <begin position="252"/>
        <end position="272"/>
    </location>
</feature>
<evidence type="ECO:0000256" key="5">
    <source>
        <dbReference type="ARBA" id="ARBA00023034"/>
    </source>
</evidence>
<dbReference type="InterPro" id="IPR003689">
    <property type="entry name" value="ZIP"/>
</dbReference>
<evidence type="ECO:0000256" key="2">
    <source>
        <dbReference type="ARBA" id="ARBA00004394"/>
    </source>
</evidence>
<feature type="region of interest" description="Disordered" evidence="7">
    <location>
        <begin position="375"/>
        <end position="410"/>
    </location>
</feature>
<dbReference type="OrthoDB" id="19859at2759"/>
<dbReference type="PANTHER" id="PTHR16133">
    <property type="entry name" value="SOLUTE CARRIER FAMILY 39 ZINC TRANSPORTER , MEMBER 9-RELATED"/>
    <property type="match status" value="1"/>
</dbReference>
<feature type="compositionally biased region" description="Basic residues" evidence="7">
    <location>
        <begin position="161"/>
        <end position="171"/>
    </location>
</feature>
<comment type="subcellular location">
    <subcellularLocation>
        <location evidence="1">Endomembrane system</location>
        <topology evidence="1">Multi-pass membrane protein</topology>
    </subcellularLocation>
    <subcellularLocation>
        <location evidence="2">Golgi apparatus membrane</location>
    </subcellularLocation>
</comment>
<keyword evidence="6 8" id="KW-0472">Membrane</keyword>
<dbReference type="GeneID" id="37270820"/>
<protein>
    <recommendedName>
        <fullName evidence="11">Zinc/iron permease</fullName>
    </recommendedName>
</protein>
<keyword evidence="4 8" id="KW-1133">Transmembrane helix</keyword>
<dbReference type="PANTHER" id="PTHR16133:SF0">
    <property type="entry name" value="ZINC_IRON REGULATED TRANSPORTER-RELATED PROTEIN 102B, ISOFORM E"/>
    <property type="match status" value="1"/>
</dbReference>
<dbReference type="GO" id="GO:0046873">
    <property type="term" value="F:metal ion transmembrane transporter activity"/>
    <property type="evidence" value="ECO:0007669"/>
    <property type="project" value="InterPro"/>
</dbReference>